<proteinExistence type="predicted"/>
<evidence type="ECO:0000313" key="2">
    <source>
        <dbReference type="Proteomes" id="UP000009071"/>
    </source>
</evidence>
<keyword evidence="2" id="KW-1185">Reference proteome</keyword>
<gene>
    <name evidence="1" type="ordered locus">DMR_44080</name>
</gene>
<organism evidence="1 2">
    <name type="scientific">Solidesulfovibrio magneticus (strain ATCC 700980 / DSM 13731 / RS-1)</name>
    <name type="common">Desulfovibrio magneticus</name>
    <dbReference type="NCBI Taxonomy" id="573370"/>
    <lineage>
        <taxon>Bacteria</taxon>
        <taxon>Pseudomonadati</taxon>
        <taxon>Thermodesulfobacteriota</taxon>
        <taxon>Desulfovibrionia</taxon>
        <taxon>Desulfovibrionales</taxon>
        <taxon>Desulfovibrionaceae</taxon>
        <taxon>Solidesulfovibrio</taxon>
    </lineage>
</organism>
<name>C4XR19_SOLM1</name>
<dbReference type="STRING" id="573370.DMR_44080"/>
<dbReference type="Proteomes" id="UP000009071">
    <property type="component" value="Chromosome"/>
</dbReference>
<evidence type="ECO:0000313" key="1">
    <source>
        <dbReference type="EMBL" id="BAH77899.1"/>
    </source>
</evidence>
<dbReference type="AlphaFoldDB" id="C4XR19"/>
<dbReference type="EMBL" id="AP010904">
    <property type="protein sequence ID" value="BAH77899.1"/>
    <property type="molecule type" value="Genomic_DNA"/>
</dbReference>
<sequence length="138" mass="15127">MPFWPIREKKRRELFSKETHMPRTLRAALALAALAVALTGCNRDTGGGEAKYLHLFNTAWAKTSSFGLYEVKVASVMPLPDGMKVVTVNYLFNNGMVPDQGRAAMLVSPENRLADPCVVDLEIDQCLGGGAPIWHAKP</sequence>
<accession>C4XR19</accession>
<dbReference type="eggNOG" id="ENOG50317Y1">
    <property type="taxonomic scope" value="Bacteria"/>
</dbReference>
<protein>
    <submittedName>
        <fullName evidence="1">Uncharacterized protein</fullName>
    </submittedName>
</protein>
<dbReference type="KEGG" id="dma:DMR_44080"/>
<reference evidence="1 2" key="1">
    <citation type="journal article" date="2009" name="Genome Res.">
        <title>Whole genome sequence of Desulfovibrio magneticus strain RS-1 revealed common gene clusters in magnetotactic bacteria.</title>
        <authorList>
            <person name="Nakazawa H."/>
            <person name="Arakaki A."/>
            <person name="Narita-Yamada S."/>
            <person name="Yashiro I."/>
            <person name="Jinno K."/>
            <person name="Aoki N."/>
            <person name="Tsuruyama A."/>
            <person name="Okamura Y."/>
            <person name="Tanikawa S."/>
            <person name="Fujita N."/>
            <person name="Takeyama H."/>
            <person name="Matsunaga T."/>
        </authorList>
    </citation>
    <scope>NUCLEOTIDE SEQUENCE [LARGE SCALE GENOMIC DNA]</scope>
    <source>
        <strain evidence="2">ATCC 700980 / DSM 13731 / RS-1</strain>
    </source>
</reference>
<dbReference type="HOGENOM" id="CLU_2069342_0_0_7"/>